<gene>
    <name evidence="5" type="ORF">UFOPK3609_00020</name>
</gene>
<dbReference type="FunFam" id="3.40.605.10:FF:000010">
    <property type="entry name" value="N-succinylglutamate 5-semialdehyde dehydrogenase"/>
    <property type="match status" value="1"/>
</dbReference>
<feature type="domain" description="Aldehyde dehydrogenase" evidence="4">
    <location>
        <begin position="50"/>
        <end position="501"/>
    </location>
</feature>
<dbReference type="InterPro" id="IPR016162">
    <property type="entry name" value="Ald_DH_N"/>
</dbReference>
<dbReference type="SUPFAM" id="SSF53720">
    <property type="entry name" value="ALDH-like"/>
    <property type="match status" value="1"/>
</dbReference>
<dbReference type="InterPro" id="IPR016161">
    <property type="entry name" value="Ald_DH/histidinol_DH"/>
</dbReference>
<evidence type="ECO:0000256" key="3">
    <source>
        <dbReference type="SAM" id="MobiDB-lite"/>
    </source>
</evidence>
<accession>A0A6J7FQN5</accession>
<dbReference type="GO" id="GO:0016620">
    <property type="term" value="F:oxidoreductase activity, acting on the aldehyde or oxo group of donors, NAD or NADP as acceptor"/>
    <property type="evidence" value="ECO:0007669"/>
    <property type="project" value="InterPro"/>
</dbReference>
<dbReference type="Gene3D" id="3.40.309.10">
    <property type="entry name" value="Aldehyde Dehydrogenase, Chain A, domain 2"/>
    <property type="match status" value="1"/>
</dbReference>
<sequence length="537" mass="57106">MTQTLPATETPASPAAPPGSSHTDGLLGEALTHRLAALITTTGPRQQQTPTAPWDGTALGVVPTCTPDDVLEATGRARAAQTAWAALPLRQRAAVFLRYHDLVLHRQEQLLDVVQAESGKARISAFEELADVAMTARYYARSAHKHLAPARRRGAVPGLTRTVERHVSKGVVGIISPWNYPLTLAVSDAVPALLAGNAVVLKPDSQTPFTALLAVELLLEAGLPRELFQVVTGSGAALGPTLIDNVDYLMFTGSTRTGRLLAEQCGRRLIGFSGELGGKNPMVVLDDADVDKAVAGAIRGCFSNGGQLCVSIERLYVQDGIYDRFVTALVDRVRQMRLGPGTDWEVEMGSLASPAQLDTITRHVDDAVAKRARVLAGGRARPDLGALFYEPTLLEGVTEEMTLSREETFGPVVALYRVATADEAVRLANDTCYGLNASVWSTPSHGTRVAEAISAGTVNVNEGYAAAWASHDAPMGGVKDSGAGRRHGREGITKYTESQTIAVQRGLPLGPSHGMSQATYAAVMTTALRALRRLPFL</sequence>
<dbReference type="AlphaFoldDB" id="A0A6J7FQN5"/>
<protein>
    <submittedName>
        <fullName evidence="5">Unannotated protein</fullName>
    </submittedName>
</protein>
<evidence type="ECO:0000259" key="4">
    <source>
        <dbReference type="Pfam" id="PF00171"/>
    </source>
</evidence>
<dbReference type="Pfam" id="PF00171">
    <property type="entry name" value="Aldedh"/>
    <property type="match status" value="1"/>
</dbReference>
<dbReference type="NCBIfam" id="NF006916">
    <property type="entry name" value="PRK09407.1"/>
    <property type="match status" value="1"/>
</dbReference>
<dbReference type="EMBL" id="CAFBMQ010000001">
    <property type="protein sequence ID" value="CAB4896084.1"/>
    <property type="molecule type" value="Genomic_DNA"/>
</dbReference>
<dbReference type="PANTHER" id="PTHR11699">
    <property type="entry name" value="ALDEHYDE DEHYDROGENASE-RELATED"/>
    <property type="match status" value="1"/>
</dbReference>
<dbReference type="CDD" id="cd07101">
    <property type="entry name" value="ALDH_SSADH2_GabD2"/>
    <property type="match status" value="1"/>
</dbReference>
<evidence type="ECO:0000313" key="5">
    <source>
        <dbReference type="EMBL" id="CAB4896084.1"/>
    </source>
</evidence>
<dbReference type="Gene3D" id="3.40.605.10">
    <property type="entry name" value="Aldehyde Dehydrogenase, Chain A, domain 1"/>
    <property type="match status" value="1"/>
</dbReference>
<reference evidence="5" key="1">
    <citation type="submission" date="2020-05" db="EMBL/GenBank/DDBJ databases">
        <authorList>
            <person name="Chiriac C."/>
            <person name="Salcher M."/>
            <person name="Ghai R."/>
            <person name="Kavagutti S V."/>
        </authorList>
    </citation>
    <scope>NUCLEOTIDE SEQUENCE</scope>
</reference>
<feature type="region of interest" description="Disordered" evidence="3">
    <location>
        <begin position="1"/>
        <end position="26"/>
    </location>
</feature>
<dbReference type="InterPro" id="IPR016163">
    <property type="entry name" value="Ald_DH_C"/>
</dbReference>
<dbReference type="FunFam" id="3.40.309.10:FF:000009">
    <property type="entry name" value="Aldehyde dehydrogenase A"/>
    <property type="match status" value="1"/>
</dbReference>
<dbReference type="InterPro" id="IPR015590">
    <property type="entry name" value="Aldehyde_DH_dom"/>
</dbReference>
<keyword evidence="1" id="KW-0521">NADP</keyword>
<feature type="compositionally biased region" description="Low complexity" evidence="3">
    <location>
        <begin position="1"/>
        <end position="23"/>
    </location>
</feature>
<keyword evidence="2" id="KW-0560">Oxidoreductase</keyword>
<proteinExistence type="predicted"/>
<organism evidence="5">
    <name type="scientific">freshwater metagenome</name>
    <dbReference type="NCBI Taxonomy" id="449393"/>
    <lineage>
        <taxon>unclassified sequences</taxon>
        <taxon>metagenomes</taxon>
        <taxon>ecological metagenomes</taxon>
    </lineage>
</organism>
<name>A0A6J7FQN5_9ZZZZ</name>
<evidence type="ECO:0000256" key="2">
    <source>
        <dbReference type="ARBA" id="ARBA00023002"/>
    </source>
</evidence>
<evidence type="ECO:0000256" key="1">
    <source>
        <dbReference type="ARBA" id="ARBA00022857"/>
    </source>
</evidence>